<feature type="region of interest" description="Disordered" evidence="4">
    <location>
        <begin position="387"/>
        <end position="513"/>
    </location>
</feature>
<dbReference type="Pfam" id="PF13432">
    <property type="entry name" value="TPR_16"/>
    <property type="match status" value="1"/>
</dbReference>
<feature type="compositionally biased region" description="Low complexity" evidence="4">
    <location>
        <begin position="485"/>
        <end position="500"/>
    </location>
</feature>
<accession>A0ABR3ZKY3</accession>
<feature type="region of interest" description="Disordered" evidence="4">
    <location>
        <begin position="534"/>
        <end position="564"/>
    </location>
</feature>
<dbReference type="SMART" id="SM00028">
    <property type="entry name" value="TPR"/>
    <property type="match status" value="8"/>
</dbReference>
<dbReference type="PANTHER" id="PTHR12558:SF13">
    <property type="entry name" value="CELL DIVISION CYCLE PROTEIN 27 HOMOLOG"/>
    <property type="match status" value="1"/>
</dbReference>
<reference evidence="5 6" key="1">
    <citation type="journal article" date="2024" name="IMA Fungus">
        <title>IMA Genome - F19 : A genome assembly and annotation guide to empower mycologists, including annotated draft genome sequences of Ceratocystis pirilliformis, Diaporthe australafricana, Fusarium ophioides, Paecilomyces lecythidis, and Sporothrix stenoceras.</title>
        <authorList>
            <person name="Aylward J."/>
            <person name="Wilson A.M."/>
            <person name="Visagie C.M."/>
            <person name="Spraker J."/>
            <person name="Barnes I."/>
            <person name="Buitendag C."/>
            <person name="Ceriani C."/>
            <person name="Del Mar Angel L."/>
            <person name="du Plessis D."/>
            <person name="Fuchs T."/>
            <person name="Gasser K."/>
            <person name="Kramer D."/>
            <person name="Li W."/>
            <person name="Munsamy K."/>
            <person name="Piso A."/>
            <person name="Price J.L."/>
            <person name="Sonnekus B."/>
            <person name="Thomas C."/>
            <person name="van der Nest A."/>
            <person name="van Dijk A."/>
            <person name="van Heerden A."/>
            <person name="van Vuuren N."/>
            <person name="Yilmaz N."/>
            <person name="Duong T.A."/>
            <person name="van der Merwe N.A."/>
            <person name="Wingfield M.J."/>
            <person name="Wingfield B.D."/>
        </authorList>
    </citation>
    <scope>NUCLEOTIDE SEQUENCE [LARGE SCALE GENOMIC DNA]</scope>
    <source>
        <strain evidence="5 6">CMW 5346</strain>
    </source>
</reference>
<evidence type="ECO:0000256" key="2">
    <source>
        <dbReference type="ARBA" id="ARBA00038210"/>
    </source>
</evidence>
<evidence type="ECO:0000256" key="4">
    <source>
        <dbReference type="SAM" id="MobiDB-lite"/>
    </source>
</evidence>
<comment type="caution">
    <text evidence="5">The sequence shown here is derived from an EMBL/GenBank/DDBJ whole genome shotgun (WGS) entry which is preliminary data.</text>
</comment>
<organism evidence="5 6">
    <name type="scientific">Sporothrix stenoceras</name>
    <dbReference type="NCBI Taxonomy" id="5173"/>
    <lineage>
        <taxon>Eukaryota</taxon>
        <taxon>Fungi</taxon>
        <taxon>Dikarya</taxon>
        <taxon>Ascomycota</taxon>
        <taxon>Pezizomycotina</taxon>
        <taxon>Sordariomycetes</taxon>
        <taxon>Sordariomycetidae</taxon>
        <taxon>Ophiostomatales</taxon>
        <taxon>Ophiostomataceae</taxon>
        <taxon>Sporothrix</taxon>
    </lineage>
</organism>
<keyword evidence="6" id="KW-1185">Reference proteome</keyword>
<proteinExistence type="inferred from homology"/>
<feature type="repeat" description="TPR" evidence="3">
    <location>
        <begin position="127"/>
        <end position="160"/>
    </location>
</feature>
<gene>
    <name evidence="5" type="primary">CDC27</name>
    <name evidence="5" type="ORF">Sste5346_001750</name>
</gene>
<protein>
    <submittedName>
        <fullName evidence="5">Anaphase-promoting complex subunit cdc27</fullName>
    </submittedName>
</protein>
<feature type="repeat" description="TPR" evidence="3">
    <location>
        <begin position="752"/>
        <end position="785"/>
    </location>
</feature>
<evidence type="ECO:0000256" key="3">
    <source>
        <dbReference type="PROSITE-ProRule" id="PRU00339"/>
    </source>
</evidence>
<dbReference type="PROSITE" id="PS50005">
    <property type="entry name" value="TPR"/>
    <property type="match status" value="5"/>
</dbReference>
<dbReference type="Pfam" id="PF00515">
    <property type="entry name" value="TPR_1"/>
    <property type="match status" value="1"/>
</dbReference>
<evidence type="ECO:0000313" key="5">
    <source>
        <dbReference type="EMBL" id="KAL1901345.1"/>
    </source>
</evidence>
<feature type="compositionally biased region" description="Gly residues" evidence="4">
    <location>
        <begin position="391"/>
        <end position="404"/>
    </location>
</feature>
<name>A0ABR3ZKY3_9PEZI</name>
<dbReference type="Gene3D" id="1.25.40.10">
    <property type="entry name" value="Tetratricopeptide repeat domain"/>
    <property type="match status" value="4"/>
</dbReference>
<dbReference type="Pfam" id="PF12895">
    <property type="entry name" value="ANAPC3"/>
    <property type="match status" value="1"/>
</dbReference>
<feature type="compositionally biased region" description="Low complexity" evidence="4">
    <location>
        <begin position="352"/>
        <end position="363"/>
    </location>
</feature>
<dbReference type="InterPro" id="IPR019734">
    <property type="entry name" value="TPR_rpt"/>
</dbReference>
<sequence>MAPNSAAVTGLLRQAIHYHLDNGSWDNALFFAERLSAHDARSNESAYLLALAHFRLGDYRSSYEFSKPLGYRGLHLGCAFVFAQSCLALERFRDGAVALEKAKNLWVHKATIGKHTATTRASGPDAATVNCLLGKLYRGMDDRKKAAAYFEDALRTNPLMWDAFTALCDIGLNVRVSNTFRVNEALVHCFEPDTQNDSQNVAPGYLTEQQPQLPLKRAGTNASASSTRQPAAHEMSDPFDHQQAQNQPPHPARPGTVIQGSNSNSNSTESEENDFMARIFAARSRVAASGGLGGQPSPDTIGTPPGMQQEAPHAPARRRAGAPLPSVVADPSLPEGHQQQPGAPSKIMYRLGATTRRGRTGTTDPSGNTDMSAADHASSLLRSTASATNGGAVGATGSAPGGGPTASSLASSTTERKRTASGHPVAPRQAATQQDDPGVPQRRSARLNMFNKSSAGRTNAGTNTAMGASNTRELKKARPPISRIVRPGSSGSTVGRVVSGNRKPVDDGNMDIDPMEGPRVRDPVIAAAPVPPTLSQQQQQHQQHQHQHQHQTAMPHQQGAQKQANDVDMLKIEEALRWILELMKKLGGGYLALSQFQCAEVLQIVNSLPRSHIDTPWVQALLGRAQYELTAYAEAEVCFRRVRVLAPTRLEDMEVYSTILWFLKRETDLSFLAHELVDAAWQSPQAWCALGNAWSLTQDHEQALRCFRRATQLNPKFAYAYTLQGHEHVLNEEYDKALTAYRHAVSADRRHYNAYYGIGRVYEKLGNFDKAYAHYHTASAIHPTHAVLICCIGKVLERQNQILPALQFFSKATDLAPRAAQTRFRKARALLAIGQHQAAQQELMILKDLAPDEAAVHFLLGKLYKTLNDKSSAVRHFTIALSLDPKASQKIKQAIGSLEDDEDGLEDYMVA</sequence>
<dbReference type="InterPro" id="IPR011990">
    <property type="entry name" value="TPR-like_helical_dom_sf"/>
</dbReference>
<dbReference type="EMBL" id="JAWCUI010000007">
    <property type="protein sequence ID" value="KAL1901345.1"/>
    <property type="molecule type" value="Genomic_DNA"/>
</dbReference>
<keyword evidence="1 3" id="KW-0802">TPR repeat</keyword>
<feature type="compositionally biased region" description="Polar residues" evidence="4">
    <location>
        <begin position="220"/>
        <end position="229"/>
    </location>
</feature>
<dbReference type="PANTHER" id="PTHR12558">
    <property type="entry name" value="CELL DIVISION CYCLE 16,23,27"/>
    <property type="match status" value="1"/>
</dbReference>
<feature type="compositionally biased region" description="Polar residues" evidence="4">
    <location>
        <begin position="450"/>
        <end position="471"/>
    </location>
</feature>
<evidence type="ECO:0000313" key="6">
    <source>
        <dbReference type="Proteomes" id="UP001583186"/>
    </source>
</evidence>
<feature type="repeat" description="TPR" evidence="3">
    <location>
        <begin position="718"/>
        <end position="751"/>
    </location>
</feature>
<dbReference type="SUPFAM" id="SSF48452">
    <property type="entry name" value="TPR-like"/>
    <property type="match status" value="3"/>
</dbReference>
<feature type="region of interest" description="Disordered" evidence="4">
    <location>
        <begin position="288"/>
        <end position="373"/>
    </location>
</feature>
<dbReference type="Pfam" id="PF13181">
    <property type="entry name" value="TPR_8"/>
    <property type="match status" value="2"/>
</dbReference>
<feature type="repeat" description="TPR" evidence="3">
    <location>
        <begin position="854"/>
        <end position="887"/>
    </location>
</feature>
<feature type="region of interest" description="Disordered" evidence="4">
    <location>
        <begin position="211"/>
        <end position="272"/>
    </location>
</feature>
<comment type="similarity">
    <text evidence="2">Belongs to the APC3/CDC27 family.</text>
</comment>
<dbReference type="Proteomes" id="UP001583186">
    <property type="component" value="Unassembled WGS sequence"/>
</dbReference>
<feature type="repeat" description="TPR" evidence="3">
    <location>
        <begin position="684"/>
        <end position="717"/>
    </location>
</feature>
<evidence type="ECO:0000256" key="1">
    <source>
        <dbReference type="ARBA" id="ARBA00022803"/>
    </source>
</evidence>
<feature type="compositionally biased region" description="Polar residues" evidence="4">
    <location>
        <begin position="552"/>
        <end position="564"/>
    </location>
</feature>